<accession>A0AAE3J9N8</accession>
<dbReference type="InterPro" id="IPR038770">
    <property type="entry name" value="Na+/solute_symporter_sf"/>
</dbReference>
<feature type="transmembrane region" description="Helical" evidence="8">
    <location>
        <begin position="6"/>
        <end position="24"/>
    </location>
</feature>
<evidence type="ECO:0000313" key="10">
    <source>
        <dbReference type="Proteomes" id="UP001198242"/>
    </source>
</evidence>
<dbReference type="GO" id="GO:0055085">
    <property type="term" value="P:transmembrane transport"/>
    <property type="evidence" value="ECO:0007669"/>
    <property type="project" value="InterPro"/>
</dbReference>
<evidence type="ECO:0000256" key="3">
    <source>
        <dbReference type="ARBA" id="ARBA00022448"/>
    </source>
</evidence>
<dbReference type="PANTHER" id="PTHR36838">
    <property type="entry name" value="AUXIN EFFLUX CARRIER FAMILY PROTEIN"/>
    <property type="match status" value="1"/>
</dbReference>
<keyword evidence="6 8" id="KW-1133">Transmembrane helix</keyword>
<feature type="transmembrane region" description="Helical" evidence="8">
    <location>
        <begin position="197"/>
        <end position="216"/>
    </location>
</feature>
<dbReference type="EMBL" id="JAJEQM010000013">
    <property type="protein sequence ID" value="MCC2211088.1"/>
    <property type="molecule type" value="Genomic_DNA"/>
</dbReference>
<comment type="subcellular location">
    <subcellularLocation>
        <location evidence="1">Cell membrane</location>
        <topology evidence="1">Multi-pass membrane protein</topology>
    </subcellularLocation>
</comment>
<evidence type="ECO:0000256" key="8">
    <source>
        <dbReference type="SAM" id="Phobius"/>
    </source>
</evidence>
<evidence type="ECO:0000313" key="9">
    <source>
        <dbReference type="EMBL" id="MCC2211088.1"/>
    </source>
</evidence>
<keyword evidence="10" id="KW-1185">Reference proteome</keyword>
<feature type="transmembrane region" description="Helical" evidence="8">
    <location>
        <begin position="228"/>
        <end position="250"/>
    </location>
</feature>
<dbReference type="Pfam" id="PF03547">
    <property type="entry name" value="Mem_trans"/>
    <property type="match status" value="1"/>
</dbReference>
<keyword evidence="3" id="KW-0813">Transport</keyword>
<feature type="transmembrane region" description="Helical" evidence="8">
    <location>
        <begin position="288"/>
        <end position="311"/>
    </location>
</feature>
<dbReference type="Gene3D" id="1.20.1530.20">
    <property type="match status" value="1"/>
</dbReference>
<dbReference type="PANTHER" id="PTHR36838:SF4">
    <property type="entry name" value="AUXIN EFFLUX CARRIER FAMILY PROTEIN"/>
    <property type="match status" value="1"/>
</dbReference>
<comment type="caution">
    <text evidence="9">The sequence shown here is derived from an EMBL/GenBank/DDBJ whole genome shotgun (WGS) entry which is preliminary data.</text>
</comment>
<feature type="transmembrane region" description="Helical" evidence="8">
    <location>
        <begin position="103"/>
        <end position="121"/>
    </location>
</feature>
<gene>
    <name evidence="9" type="ORF">LKE05_09855</name>
</gene>
<keyword evidence="7 8" id="KW-0472">Membrane</keyword>
<name>A0AAE3J9N8_9FIRM</name>
<feature type="transmembrane region" description="Helical" evidence="8">
    <location>
        <begin position="127"/>
        <end position="148"/>
    </location>
</feature>
<feature type="transmembrane region" description="Helical" evidence="8">
    <location>
        <begin position="44"/>
        <end position="62"/>
    </location>
</feature>
<sequence length="315" mass="33800">MDSLIYSLNATLPVFLVIVVGYVLKQIGILNDGFVKTANKFNFVVTLPVLLFVDLSTTDIIGDFDITYVLYCALVTTVAFFGLWIAAKFLIKDKKIVGEFVQAGYRSSAAILGVAFIQNIYGDSGMAPVMIIGCVPLFNIFAVLVLTFEGEKDGDGKGNIINSLINIVKNPIIIGIVLGVAASLLKIDFPEIIDKTLASLAKMASPLALITIGAGFEGRKAIAKIKPTIAATMIKLVVLPAVFLPIAIKLGFRDQALVALIIMLGSPTTPSSYIMAKNMGHEGVLTSSVVVATTLMSSLCLTFWIFVARYFGYII</sequence>
<evidence type="ECO:0000256" key="5">
    <source>
        <dbReference type="ARBA" id="ARBA00022692"/>
    </source>
</evidence>
<reference evidence="9 10" key="1">
    <citation type="submission" date="2021-10" db="EMBL/GenBank/DDBJ databases">
        <title>Anaerobic single-cell dispensing facilitates the cultivation of human gut bacteria.</title>
        <authorList>
            <person name="Afrizal A."/>
        </authorList>
    </citation>
    <scope>NUCLEOTIDE SEQUENCE [LARGE SCALE GENOMIC DNA]</scope>
    <source>
        <strain evidence="9 10">CLA-AA-H232</strain>
    </source>
</reference>
<proteinExistence type="inferred from homology"/>
<protein>
    <submittedName>
        <fullName evidence="9">AEC family transporter</fullName>
    </submittedName>
</protein>
<dbReference type="GO" id="GO:0005886">
    <property type="term" value="C:plasma membrane"/>
    <property type="evidence" value="ECO:0007669"/>
    <property type="project" value="UniProtKB-SubCell"/>
</dbReference>
<feature type="transmembrane region" description="Helical" evidence="8">
    <location>
        <begin position="160"/>
        <end position="185"/>
    </location>
</feature>
<dbReference type="RefSeq" id="WP_308456705.1">
    <property type="nucleotide sequence ID" value="NZ_JAJEQM010000013.1"/>
</dbReference>
<comment type="similarity">
    <text evidence="2">Belongs to the auxin efflux carrier (TC 2.A.69) family.</text>
</comment>
<dbReference type="AlphaFoldDB" id="A0AAE3J9N8"/>
<evidence type="ECO:0000256" key="7">
    <source>
        <dbReference type="ARBA" id="ARBA00023136"/>
    </source>
</evidence>
<evidence type="ECO:0000256" key="6">
    <source>
        <dbReference type="ARBA" id="ARBA00022989"/>
    </source>
</evidence>
<dbReference type="Proteomes" id="UP001198242">
    <property type="component" value="Unassembled WGS sequence"/>
</dbReference>
<dbReference type="InterPro" id="IPR004776">
    <property type="entry name" value="Mem_transp_PIN-like"/>
</dbReference>
<keyword evidence="5 8" id="KW-0812">Transmembrane</keyword>
<feature type="transmembrane region" description="Helical" evidence="8">
    <location>
        <begin position="68"/>
        <end position="91"/>
    </location>
</feature>
<organism evidence="9 10">
    <name type="scientific">Hominilimicola fabiformis</name>
    <dbReference type="NCBI Taxonomy" id="2885356"/>
    <lineage>
        <taxon>Bacteria</taxon>
        <taxon>Bacillati</taxon>
        <taxon>Bacillota</taxon>
        <taxon>Clostridia</taxon>
        <taxon>Eubacteriales</taxon>
        <taxon>Oscillospiraceae</taxon>
        <taxon>Hominilimicola</taxon>
    </lineage>
</organism>
<keyword evidence="4" id="KW-1003">Cell membrane</keyword>
<evidence type="ECO:0000256" key="2">
    <source>
        <dbReference type="ARBA" id="ARBA00010145"/>
    </source>
</evidence>
<evidence type="ECO:0000256" key="4">
    <source>
        <dbReference type="ARBA" id="ARBA00022475"/>
    </source>
</evidence>
<evidence type="ECO:0000256" key="1">
    <source>
        <dbReference type="ARBA" id="ARBA00004651"/>
    </source>
</evidence>